<dbReference type="AlphaFoldDB" id="A0A2T6BQM6"/>
<reference evidence="2 3" key="1">
    <citation type="submission" date="2018-04" db="EMBL/GenBank/DDBJ databases">
        <title>Genomic Encyclopedia of Archaeal and Bacterial Type Strains, Phase II (KMG-II): from individual species to whole genera.</title>
        <authorList>
            <person name="Goeker M."/>
        </authorList>
    </citation>
    <scope>NUCLEOTIDE SEQUENCE [LARGE SCALE GENOMIC DNA]</scope>
    <source>
        <strain evidence="2 3">DSM 25731</strain>
    </source>
</reference>
<keyword evidence="3" id="KW-1185">Reference proteome</keyword>
<name>A0A2T6BQM6_9FLAO</name>
<dbReference type="RefSeq" id="WP_108116835.1">
    <property type="nucleotide sequence ID" value="NZ_QBKT01000014.1"/>
</dbReference>
<feature type="transmembrane region" description="Helical" evidence="1">
    <location>
        <begin position="71"/>
        <end position="97"/>
    </location>
</feature>
<evidence type="ECO:0000313" key="3">
    <source>
        <dbReference type="Proteomes" id="UP000244090"/>
    </source>
</evidence>
<feature type="transmembrane region" description="Helical" evidence="1">
    <location>
        <begin position="12"/>
        <end position="34"/>
    </location>
</feature>
<evidence type="ECO:0000256" key="1">
    <source>
        <dbReference type="SAM" id="Phobius"/>
    </source>
</evidence>
<keyword evidence="1" id="KW-0812">Transmembrane</keyword>
<gene>
    <name evidence="2" type="ORF">C8N46_11445</name>
</gene>
<dbReference type="Proteomes" id="UP000244090">
    <property type="component" value="Unassembled WGS sequence"/>
</dbReference>
<sequence length="128" mass="14277">MSEEQKKKPLFIQTLELLFILTLLLSFVDLPWIYPDEFIWHQRLILPGIIFLVRILYGLNDIGIAIAASLTFLNSIGVNGLPAIALFLLVIVGIMNIFSADSLWANAFKIIGGFTTGSFAQKAVPKKR</sequence>
<feature type="transmembrane region" description="Helical" evidence="1">
    <location>
        <begin position="40"/>
        <end position="59"/>
    </location>
</feature>
<comment type="caution">
    <text evidence="2">The sequence shown here is derived from an EMBL/GenBank/DDBJ whole genome shotgun (WGS) entry which is preliminary data.</text>
</comment>
<keyword evidence="1" id="KW-0472">Membrane</keyword>
<proteinExistence type="predicted"/>
<dbReference type="EMBL" id="QBKT01000014">
    <property type="protein sequence ID" value="PTX58400.1"/>
    <property type="molecule type" value="Genomic_DNA"/>
</dbReference>
<organism evidence="2 3">
    <name type="scientific">Kordia periserrulae</name>
    <dbReference type="NCBI Taxonomy" id="701523"/>
    <lineage>
        <taxon>Bacteria</taxon>
        <taxon>Pseudomonadati</taxon>
        <taxon>Bacteroidota</taxon>
        <taxon>Flavobacteriia</taxon>
        <taxon>Flavobacteriales</taxon>
        <taxon>Flavobacteriaceae</taxon>
        <taxon>Kordia</taxon>
    </lineage>
</organism>
<protein>
    <submittedName>
        <fullName evidence="2">Uncharacterized protein</fullName>
    </submittedName>
</protein>
<evidence type="ECO:0000313" key="2">
    <source>
        <dbReference type="EMBL" id="PTX58400.1"/>
    </source>
</evidence>
<accession>A0A2T6BQM6</accession>
<keyword evidence="1" id="KW-1133">Transmembrane helix</keyword>